<organism evidence="5">
    <name type="scientific">Onchocerca flexuosa</name>
    <dbReference type="NCBI Taxonomy" id="387005"/>
    <lineage>
        <taxon>Eukaryota</taxon>
        <taxon>Metazoa</taxon>
        <taxon>Ecdysozoa</taxon>
        <taxon>Nematoda</taxon>
        <taxon>Chromadorea</taxon>
        <taxon>Rhabditida</taxon>
        <taxon>Spirurina</taxon>
        <taxon>Spiruromorpha</taxon>
        <taxon>Filarioidea</taxon>
        <taxon>Onchocercidae</taxon>
        <taxon>Onchocerca</taxon>
    </lineage>
</organism>
<dbReference type="Proteomes" id="UP000267606">
    <property type="component" value="Unassembled WGS sequence"/>
</dbReference>
<evidence type="ECO:0000313" key="4">
    <source>
        <dbReference type="Proteomes" id="UP000267606"/>
    </source>
</evidence>
<name>A0A183HUD7_9BILA</name>
<dbReference type="PROSITE" id="PS50848">
    <property type="entry name" value="START"/>
    <property type="match status" value="1"/>
</dbReference>
<dbReference type="GO" id="GO:0008289">
    <property type="term" value="F:lipid binding"/>
    <property type="evidence" value="ECO:0007669"/>
    <property type="project" value="InterPro"/>
</dbReference>
<dbReference type="InterPro" id="IPR023393">
    <property type="entry name" value="START-like_dom_sf"/>
</dbReference>
<dbReference type="Gene3D" id="3.30.530.20">
    <property type="match status" value="1"/>
</dbReference>
<evidence type="ECO:0000256" key="1">
    <source>
        <dbReference type="SAM" id="MobiDB-lite"/>
    </source>
</evidence>
<dbReference type="WBParaSite" id="OFLC_0001109901-mRNA-1">
    <property type="protein sequence ID" value="OFLC_0001109901-mRNA-1"/>
    <property type="gene ID" value="OFLC_0001109901"/>
</dbReference>
<evidence type="ECO:0000313" key="5">
    <source>
        <dbReference type="WBParaSite" id="OFLC_0001109901-mRNA-1"/>
    </source>
</evidence>
<feature type="region of interest" description="Disordered" evidence="1">
    <location>
        <begin position="1"/>
        <end position="26"/>
    </location>
</feature>
<proteinExistence type="predicted"/>
<protein>
    <submittedName>
        <fullName evidence="5">START domain-containing protein</fullName>
    </submittedName>
</protein>
<gene>
    <name evidence="3" type="ORF">OFLC_LOCUS11099</name>
</gene>
<reference evidence="5" key="1">
    <citation type="submission" date="2016-06" db="UniProtKB">
        <authorList>
            <consortium name="WormBaseParasite"/>
        </authorList>
    </citation>
    <scope>IDENTIFICATION</scope>
</reference>
<sequence length="115" mass="13717">MPNSESQTEMRRTDKNYPGITESPPRDITLPKSNFFAVEINQIAMEQLKYARSYIYDHVWQLFMKEGKMKMYRRELEIDGIVCDPLKATHLVEGVSAREFIHYFFEPRYKSEWDG</sequence>
<dbReference type="STRING" id="387005.A0A183HUD7"/>
<reference evidence="3 4" key="2">
    <citation type="submission" date="2018-11" db="EMBL/GenBank/DDBJ databases">
        <authorList>
            <consortium name="Pathogen Informatics"/>
        </authorList>
    </citation>
    <scope>NUCLEOTIDE SEQUENCE [LARGE SCALE GENOMIC DNA]</scope>
</reference>
<feature type="domain" description="START" evidence="2">
    <location>
        <begin position="60"/>
        <end position="115"/>
    </location>
</feature>
<keyword evidence="4" id="KW-1185">Reference proteome</keyword>
<dbReference type="AlphaFoldDB" id="A0A183HUD7"/>
<dbReference type="EMBL" id="UZAJ01015583">
    <property type="protein sequence ID" value="VDO73817.1"/>
    <property type="molecule type" value="Genomic_DNA"/>
</dbReference>
<dbReference type="InterPro" id="IPR002913">
    <property type="entry name" value="START_lipid-bd_dom"/>
</dbReference>
<accession>A0A183HUD7</accession>
<evidence type="ECO:0000313" key="3">
    <source>
        <dbReference type="EMBL" id="VDO73817.1"/>
    </source>
</evidence>
<evidence type="ECO:0000259" key="2">
    <source>
        <dbReference type="PROSITE" id="PS50848"/>
    </source>
</evidence>
<dbReference type="SUPFAM" id="SSF55961">
    <property type="entry name" value="Bet v1-like"/>
    <property type="match status" value="1"/>
</dbReference>